<dbReference type="SUPFAM" id="SSF54060">
    <property type="entry name" value="His-Me finger endonucleases"/>
    <property type="match status" value="1"/>
</dbReference>
<dbReference type="SMART" id="SM00477">
    <property type="entry name" value="NUC"/>
    <property type="match status" value="1"/>
</dbReference>
<comment type="caution">
    <text evidence="6">The sequence shown here is derived from an EMBL/GenBank/DDBJ whole genome shotgun (WGS) entry which is preliminary data.</text>
</comment>
<name>A0A2I1BX78_ASPN1</name>
<evidence type="ECO:0000259" key="5">
    <source>
        <dbReference type="SMART" id="SM00892"/>
    </source>
</evidence>
<dbReference type="PANTHER" id="PTHR13966:SF5">
    <property type="entry name" value="ENDONUCLEASE G, MITOCHONDRIAL"/>
    <property type="match status" value="1"/>
</dbReference>
<feature type="compositionally biased region" description="Polar residues" evidence="3">
    <location>
        <begin position="1"/>
        <end position="29"/>
    </location>
</feature>
<dbReference type="AlphaFoldDB" id="A0A2I1BX78"/>
<dbReference type="GO" id="GO:0005743">
    <property type="term" value="C:mitochondrial inner membrane"/>
    <property type="evidence" value="ECO:0007669"/>
    <property type="project" value="TreeGrafter"/>
</dbReference>
<dbReference type="PANTHER" id="PTHR13966">
    <property type="entry name" value="ENDONUCLEASE RELATED"/>
    <property type="match status" value="1"/>
</dbReference>
<protein>
    <submittedName>
        <fullName evidence="6">His-Me finger endonuclease</fullName>
    </submittedName>
</protein>
<dbReference type="SMART" id="SM00892">
    <property type="entry name" value="Endonuclease_NS"/>
    <property type="match status" value="1"/>
</dbReference>
<dbReference type="Gene3D" id="3.40.570.10">
    <property type="entry name" value="Extracellular Endonuclease, subunit A"/>
    <property type="match status" value="1"/>
</dbReference>
<dbReference type="CDD" id="cd00091">
    <property type="entry name" value="NUC"/>
    <property type="match status" value="1"/>
</dbReference>
<dbReference type="RefSeq" id="XP_024678562.1">
    <property type="nucleotide sequence ID" value="XM_024830270.1"/>
</dbReference>
<gene>
    <name evidence="6" type="ORF">P174DRAFT_463450</name>
</gene>
<feature type="region of interest" description="Disordered" evidence="3">
    <location>
        <begin position="65"/>
        <end position="85"/>
    </location>
</feature>
<organism evidence="6 7">
    <name type="scientific">Aspergillus novofumigatus (strain IBT 16806)</name>
    <dbReference type="NCBI Taxonomy" id="1392255"/>
    <lineage>
        <taxon>Eukaryota</taxon>
        <taxon>Fungi</taxon>
        <taxon>Dikarya</taxon>
        <taxon>Ascomycota</taxon>
        <taxon>Pezizomycotina</taxon>
        <taxon>Eurotiomycetes</taxon>
        <taxon>Eurotiomycetidae</taxon>
        <taxon>Eurotiales</taxon>
        <taxon>Aspergillaceae</taxon>
        <taxon>Aspergillus</taxon>
        <taxon>Aspergillus subgen. Fumigati</taxon>
    </lineage>
</organism>
<dbReference type="InterPro" id="IPR044925">
    <property type="entry name" value="His-Me_finger_sf"/>
</dbReference>
<dbReference type="GO" id="GO:0006309">
    <property type="term" value="P:apoptotic DNA fragmentation"/>
    <property type="evidence" value="ECO:0007669"/>
    <property type="project" value="TreeGrafter"/>
</dbReference>
<sequence>MPLETQDSQLSPRSASLSPQSALLIQSNSDHPELGVCAPSTTGPTSSSPALVMLPKYLHSQALATTLEPKRSSPNRVDPAGILKYGNPGPVNDELKGTSLYGAYNRRTRNPYWVAEHMTPESISRVVGQRKNNFREDESIPAAFRRKVKDYTKSGSDRGHLEAADETFRMSNMCSVPKLLLVSIDTTAPILRTCKNLTTKYPSVRVITGPLYLPEKGSDGKWRVNCEVIENPPKVTVPTHFYKIIFGKEKSNGDHIGGEVAVGAFVLPNGQIDIISKLADYGLTSDLEFAQNLKTSQQRRLCEEVKCDISIKDFSEAVDEVTEMALQIKL</sequence>
<dbReference type="EMBL" id="MSZS01000008">
    <property type="protein sequence ID" value="PKX89967.1"/>
    <property type="molecule type" value="Genomic_DNA"/>
</dbReference>
<dbReference type="VEuPathDB" id="FungiDB:P174DRAFT_463450"/>
<evidence type="ECO:0000313" key="6">
    <source>
        <dbReference type="EMBL" id="PKX89967.1"/>
    </source>
</evidence>
<dbReference type="OrthoDB" id="5418055at2759"/>
<keyword evidence="6" id="KW-0378">Hydrolase</keyword>
<dbReference type="InterPro" id="IPR040255">
    <property type="entry name" value="Non-specific_endonuclease"/>
</dbReference>
<keyword evidence="7" id="KW-1185">Reference proteome</keyword>
<dbReference type="Pfam" id="PF01223">
    <property type="entry name" value="Endonuclease_NS"/>
    <property type="match status" value="1"/>
</dbReference>
<dbReference type="GO" id="GO:0003676">
    <property type="term" value="F:nucleic acid binding"/>
    <property type="evidence" value="ECO:0007669"/>
    <property type="project" value="InterPro"/>
</dbReference>
<feature type="region of interest" description="Disordered" evidence="3">
    <location>
        <begin position="1"/>
        <end position="47"/>
    </location>
</feature>
<dbReference type="GO" id="GO:0000014">
    <property type="term" value="F:single-stranded DNA endodeoxyribonuclease activity"/>
    <property type="evidence" value="ECO:0007669"/>
    <property type="project" value="TreeGrafter"/>
</dbReference>
<dbReference type="GeneID" id="36537596"/>
<dbReference type="Proteomes" id="UP000234474">
    <property type="component" value="Unassembled WGS sequence"/>
</dbReference>
<evidence type="ECO:0000256" key="2">
    <source>
        <dbReference type="PIRSR" id="PIRSR640255-1"/>
    </source>
</evidence>
<feature type="active site" description="Proton acceptor" evidence="2">
    <location>
        <position position="160"/>
    </location>
</feature>
<dbReference type="STRING" id="1392255.A0A2I1BX78"/>
<accession>A0A2I1BX78</accession>
<evidence type="ECO:0000259" key="4">
    <source>
        <dbReference type="SMART" id="SM00477"/>
    </source>
</evidence>
<evidence type="ECO:0000256" key="3">
    <source>
        <dbReference type="SAM" id="MobiDB-lite"/>
    </source>
</evidence>
<dbReference type="InterPro" id="IPR044929">
    <property type="entry name" value="DNA/RNA_non-sp_Endonuclease_sf"/>
</dbReference>
<comment type="similarity">
    <text evidence="1">Belongs to the DNA/RNA non-specific endonuclease family.</text>
</comment>
<dbReference type="GO" id="GO:0005634">
    <property type="term" value="C:nucleus"/>
    <property type="evidence" value="ECO:0007669"/>
    <property type="project" value="TreeGrafter"/>
</dbReference>
<dbReference type="InterPro" id="IPR001604">
    <property type="entry name" value="Endo_G_ENPP1-like_dom"/>
</dbReference>
<dbReference type="InterPro" id="IPR020821">
    <property type="entry name" value="ENPP1-3/EXOG-like_nuc-like"/>
</dbReference>
<evidence type="ECO:0000256" key="1">
    <source>
        <dbReference type="ARBA" id="ARBA00010052"/>
    </source>
</evidence>
<feature type="domain" description="ENPP1-3/EXOG-like endonuclease/phosphodiesterase" evidence="4">
    <location>
        <begin position="97"/>
        <end position="296"/>
    </location>
</feature>
<feature type="domain" description="DNA/RNA non-specific endonuclease/pyrophosphatase/phosphodiesterase" evidence="5">
    <location>
        <begin position="93"/>
        <end position="296"/>
    </location>
</feature>
<proteinExistence type="inferred from homology"/>
<keyword evidence="6" id="KW-0255">Endonuclease</keyword>
<keyword evidence="6" id="KW-0540">Nuclease</keyword>
<reference evidence="7" key="1">
    <citation type="journal article" date="2018" name="Proc. Natl. Acad. Sci. U.S.A.">
        <title>Linking secondary metabolites to gene clusters through genome sequencing of six diverse Aspergillus species.</title>
        <authorList>
            <person name="Kaerboelling I."/>
            <person name="Vesth T.C."/>
            <person name="Frisvad J.C."/>
            <person name="Nybo J.L."/>
            <person name="Theobald S."/>
            <person name="Kuo A."/>
            <person name="Bowyer P."/>
            <person name="Matsuda Y."/>
            <person name="Mondo S."/>
            <person name="Lyhne E.K."/>
            <person name="Kogle M.E."/>
            <person name="Clum A."/>
            <person name="Lipzen A."/>
            <person name="Salamov A."/>
            <person name="Ngan C.Y."/>
            <person name="Daum C."/>
            <person name="Chiniquy J."/>
            <person name="Barry K."/>
            <person name="LaButti K."/>
            <person name="Haridas S."/>
            <person name="Simmons B.A."/>
            <person name="Magnuson J.K."/>
            <person name="Mortensen U.H."/>
            <person name="Larsen T.O."/>
            <person name="Grigoriev I.V."/>
            <person name="Baker S.E."/>
            <person name="Andersen M.R."/>
        </authorList>
    </citation>
    <scope>NUCLEOTIDE SEQUENCE [LARGE SCALE GENOMIC DNA]</scope>
    <source>
        <strain evidence="7">IBT 16806</strain>
    </source>
</reference>
<dbReference type="GO" id="GO:0004521">
    <property type="term" value="F:RNA endonuclease activity"/>
    <property type="evidence" value="ECO:0007669"/>
    <property type="project" value="TreeGrafter"/>
</dbReference>
<dbReference type="GO" id="GO:0046872">
    <property type="term" value="F:metal ion binding"/>
    <property type="evidence" value="ECO:0007669"/>
    <property type="project" value="InterPro"/>
</dbReference>
<evidence type="ECO:0000313" key="7">
    <source>
        <dbReference type="Proteomes" id="UP000234474"/>
    </source>
</evidence>